<dbReference type="PATRIC" id="fig|1262449.3.peg.805"/>
<dbReference type="AlphaFoldDB" id="A0A0H3JA53"/>
<evidence type="ECO:0000313" key="10">
    <source>
        <dbReference type="EMBL" id="KRU11742.1"/>
    </source>
</evidence>
<dbReference type="KEGG" id="cpae:CPAST_c21900"/>
<dbReference type="eggNOG" id="COG1285">
    <property type="taxonomic scope" value="Bacteria"/>
</dbReference>
<keyword evidence="3" id="KW-1003">Cell membrane</keyword>
<dbReference type="PANTHER" id="PTHR33778">
    <property type="entry name" value="PROTEIN MGTC"/>
    <property type="match status" value="1"/>
</dbReference>
<dbReference type="PRINTS" id="PR01837">
    <property type="entry name" value="MGTCSAPBPROT"/>
</dbReference>
<comment type="similarity">
    <text evidence="2">Belongs to the MgtC/SapB family.</text>
</comment>
<sequence length="223" mass="24953">MLYVYDFVKILTACILGGLIGYQRQKKGMSMGMRTHIIVCVSATLVQIISVDYNILNKNNSDVMRLGAQVISGIGFLGMASIIKEGGNIVGLTTAASVWFIACVGLAVGSSIYIPAVISTLIVYFILRDIFKIDKRIKKIKENENTYELHIVLDGSIDGNNKIKTIFSIMMKEKFKICEMDVNKDDDSNIKLYINVVLSVDRDPSSIFIDLLKYEYIKKVNML</sequence>
<reference evidence="9 12" key="1">
    <citation type="journal article" date="2015" name="Genome Announc.">
        <title>Complete Genome Sequence of the Nitrogen-Fixing and Solvent-Producing Clostridium pasteurianum DSM 525.</title>
        <authorList>
            <person name="Poehlein A."/>
            <person name="Grosse-Honebrink A."/>
            <person name="Zhang Y."/>
            <person name="Minton N.P."/>
            <person name="Daniel R."/>
        </authorList>
    </citation>
    <scope>NUCLEOTIDE SEQUENCE [LARGE SCALE GENOMIC DNA]</scope>
    <source>
        <strain evidence="9">DSM 525</strain>
        <strain evidence="12">DSM 525 / ATCC 6013</strain>
    </source>
</reference>
<feature type="transmembrane region" description="Helical" evidence="7">
    <location>
        <begin position="63"/>
        <end position="82"/>
    </location>
</feature>
<proteinExistence type="inferred from homology"/>
<dbReference type="Proteomes" id="UP000028042">
    <property type="component" value="Unassembled WGS sequence"/>
</dbReference>
<comment type="subcellular location">
    <subcellularLocation>
        <location evidence="1">Cell membrane</location>
        <topology evidence="1">Multi-pass membrane protein</topology>
    </subcellularLocation>
</comment>
<name>A0A0H3JA53_CLOPA</name>
<dbReference type="RefSeq" id="WP_003441853.1">
    <property type="nucleotide sequence ID" value="NZ_ANZB01000002.1"/>
</dbReference>
<evidence type="ECO:0000256" key="5">
    <source>
        <dbReference type="ARBA" id="ARBA00022989"/>
    </source>
</evidence>
<keyword evidence="5 7" id="KW-1133">Transmembrane helix</keyword>
<dbReference type="KEGG" id="cpat:CLPA_c21900"/>
<dbReference type="InterPro" id="IPR049177">
    <property type="entry name" value="MgtC_SapB_SrpB_YhiD_N"/>
</dbReference>
<evidence type="ECO:0000256" key="3">
    <source>
        <dbReference type="ARBA" id="ARBA00022475"/>
    </source>
</evidence>
<evidence type="ECO:0000259" key="8">
    <source>
        <dbReference type="Pfam" id="PF02308"/>
    </source>
</evidence>
<evidence type="ECO:0000256" key="4">
    <source>
        <dbReference type="ARBA" id="ARBA00022692"/>
    </source>
</evidence>
<keyword evidence="4 7" id="KW-0812">Transmembrane</keyword>
<dbReference type="Proteomes" id="UP000030905">
    <property type="component" value="Chromosome"/>
</dbReference>
<dbReference type="Pfam" id="PF02308">
    <property type="entry name" value="MgtC"/>
    <property type="match status" value="1"/>
</dbReference>
<reference evidence="10" key="2">
    <citation type="submission" date="2015-10" db="EMBL/GenBank/DDBJ databases">
        <title>Improved Draft Genome Sequence of Clostridium pasteurianum Strain ATCC 6013 (DSM 525) Using a Hybrid Next-Generation Sequencing Approach.</title>
        <authorList>
            <person name="Pyne M.E."/>
            <person name="Utturkar S.M."/>
            <person name="Brown S.D."/>
            <person name="Moo-Young M."/>
            <person name="Chung D.A."/>
            <person name="Chou P.C."/>
        </authorList>
    </citation>
    <scope>NUCLEOTIDE SEQUENCE</scope>
    <source>
        <strain evidence="10">ATCC 6013</strain>
    </source>
</reference>
<evidence type="ECO:0000256" key="1">
    <source>
        <dbReference type="ARBA" id="ARBA00004651"/>
    </source>
</evidence>
<dbReference type="EMBL" id="CP009268">
    <property type="protein sequence ID" value="AJA52248.1"/>
    <property type="molecule type" value="Genomic_DNA"/>
</dbReference>
<feature type="transmembrane region" description="Helical" evidence="7">
    <location>
        <begin position="34"/>
        <end position="51"/>
    </location>
</feature>
<dbReference type="PANTHER" id="PTHR33778:SF1">
    <property type="entry name" value="MAGNESIUM TRANSPORTER YHID-RELATED"/>
    <property type="match status" value="1"/>
</dbReference>
<evidence type="ECO:0000313" key="11">
    <source>
        <dbReference type="Proteomes" id="UP000028042"/>
    </source>
</evidence>
<feature type="transmembrane region" description="Helical" evidence="7">
    <location>
        <begin position="113"/>
        <end position="131"/>
    </location>
</feature>
<accession>A0A0H3JA53</accession>
<evidence type="ECO:0000256" key="6">
    <source>
        <dbReference type="ARBA" id="ARBA00023136"/>
    </source>
</evidence>
<dbReference type="EMBL" id="JPGY02000001">
    <property type="protein sequence ID" value="KRU11742.1"/>
    <property type="molecule type" value="Genomic_DNA"/>
</dbReference>
<evidence type="ECO:0000313" key="9">
    <source>
        <dbReference type="EMBL" id="AJA52248.1"/>
    </source>
</evidence>
<dbReference type="InterPro" id="IPR003416">
    <property type="entry name" value="MgtC/SapB/SrpB/YhiD_fam"/>
</dbReference>
<gene>
    <name evidence="9" type="ORF">CLPA_c21900</name>
    <name evidence="10" type="ORF">CP6013_00989</name>
</gene>
<organism evidence="9 12">
    <name type="scientific">Clostridium pasteurianum DSM 525 = ATCC 6013</name>
    <dbReference type="NCBI Taxonomy" id="1262449"/>
    <lineage>
        <taxon>Bacteria</taxon>
        <taxon>Bacillati</taxon>
        <taxon>Bacillota</taxon>
        <taxon>Clostridia</taxon>
        <taxon>Eubacteriales</taxon>
        <taxon>Clostridiaceae</taxon>
        <taxon>Clostridium</taxon>
    </lineage>
</organism>
<reference evidence="10 11" key="3">
    <citation type="journal article" name="Genome Announc.">
        <title>Improved Draft Genome Sequence of Clostridium pasteurianum Strain ATCC 6013 (DSM 525) Using a Hybrid Next-Generation Sequencing Approach.</title>
        <authorList>
            <person name="Pyne M.E."/>
            <person name="Utturkar S."/>
            <person name="Brown S.D."/>
            <person name="Moo-Young M."/>
            <person name="Chung D.A."/>
            <person name="Chou C.P."/>
        </authorList>
    </citation>
    <scope>NUCLEOTIDE SEQUENCE [LARGE SCALE GENOMIC DNA]</scope>
    <source>
        <strain evidence="10 11">ATCC 6013</strain>
    </source>
</reference>
<evidence type="ECO:0000256" key="2">
    <source>
        <dbReference type="ARBA" id="ARBA00009298"/>
    </source>
</evidence>
<dbReference type="GO" id="GO:0005886">
    <property type="term" value="C:plasma membrane"/>
    <property type="evidence" value="ECO:0007669"/>
    <property type="project" value="UniProtKB-SubCell"/>
</dbReference>
<dbReference type="GeneID" id="93074336"/>
<feature type="domain" description="MgtC/SapB/SrpB/YhiD N-terminal" evidence="8">
    <location>
        <begin position="10"/>
        <end position="128"/>
    </location>
</feature>
<protein>
    <submittedName>
        <fullName evidence="10">MgtC/SapB transporter</fullName>
    </submittedName>
</protein>
<evidence type="ECO:0000256" key="7">
    <source>
        <dbReference type="SAM" id="Phobius"/>
    </source>
</evidence>
<keyword evidence="6 7" id="KW-0472">Membrane</keyword>
<keyword evidence="12" id="KW-1185">Reference proteome</keyword>
<evidence type="ECO:0000313" key="12">
    <source>
        <dbReference type="Proteomes" id="UP000030905"/>
    </source>
</evidence>
<feature type="transmembrane region" description="Helical" evidence="7">
    <location>
        <begin position="6"/>
        <end position="22"/>
    </location>
</feature>